<dbReference type="SUPFAM" id="SSF48452">
    <property type="entry name" value="TPR-like"/>
    <property type="match status" value="1"/>
</dbReference>
<feature type="repeat" description="TPR" evidence="1">
    <location>
        <begin position="74"/>
        <end position="107"/>
    </location>
</feature>
<dbReference type="SMART" id="SM00028">
    <property type="entry name" value="TPR"/>
    <property type="match status" value="2"/>
</dbReference>
<gene>
    <name evidence="3" type="ORF">SAMN05660337_1965</name>
</gene>
<evidence type="ECO:0000313" key="4">
    <source>
        <dbReference type="Proteomes" id="UP000199053"/>
    </source>
</evidence>
<dbReference type="OrthoDB" id="5452457at2"/>
<dbReference type="Gene3D" id="1.25.40.10">
    <property type="entry name" value="Tetratricopeptide repeat domain"/>
    <property type="match status" value="1"/>
</dbReference>
<keyword evidence="1" id="KW-0802">TPR repeat</keyword>
<feature type="transmembrane region" description="Helical" evidence="2">
    <location>
        <begin position="7"/>
        <end position="24"/>
    </location>
</feature>
<evidence type="ECO:0000313" key="3">
    <source>
        <dbReference type="EMBL" id="SDL06699.1"/>
    </source>
</evidence>
<dbReference type="EMBL" id="FNGA01000003">
    <property type="protein sequence ID" value="SDL06699.1"/>
    <property type="molecule type" value="Genomic_DNA"/>
</dbReference>
<name>A0A1G9H1F0_9BACT</name>
<dbReference type="Proteomes" id="UP000199053">
    <property type="component" value="Unassembled WGS sequence"/>
</dbReference>
<accession>A0A1G9H1F0</accession>
<organism evidence="3 4">
    <name type="scientific">Maridesulfovibrio ferrireducens</name>
    <dbReference type="NCBI Taxonomy" id="246191"/>
    <lineage>
        <taxon>Bacteria</taxon>
        <taxon>Pseudomonadati</taxon>
        <taxon>Thermodesulfobacteriota</taxon>
        <taxon>Desulfovibrionia</taxon>
        <taxon>Desulfovibrionales</taxon>
        <taxon>Desulfovibrionaceae</taxon>
        <taxon>Maridesulfovibrio</taxon>
    </lineage>
</organism>
<proteinExistence type="predicted"/>
<keyword evidence="4" id="KW-1185">Reference proteome</keyword>
<keyword evidence="2" id="KW-1133">Transmembrane helix</keyword>
<dbReference type="AlphaFoldDB" id="A0A1G9H1F0"/>
<feature type="transmembrane region" description="Helical" evidence="2">
    <location>
        <begin position="143"/>
        <end position="164"/>
    </location>
</feature>
<dbReference type="STRING" id="246191.SAMN05660337_1965"/>
<dbReference type="Pfam" id="PF14559">
    <property type="entry name" value="TPR_19"/>
    <property type="match status" value="1"/>
</dbReference>
<evidence type="ECO:0000256" key="2">
    <source>
        <dbReference type="SAM" id="Phobius"/>
    </source>
</evidence>
<protein>
    <submittedName>
        <fullName evidence="3">TPR repeat-containing protein</fullName>
    </submittedName>
</protein>
<keyword evidence="2" id="KW-0472">Membrane</keyword>
<dbReference type="InterPro" id="IPR011990">
    <property type="entry name" value="TPR-like_helical_dom_sf"/>
</dbReference>
<keyword evidence="2" id="KW-0812">Transmembrane</keyword>
<sequence>MTKVERIVWIICFVVTLTILVGIIESRAAAQDMNVDVITELSCGRAAQEYMDCEEYELAISNLEACLRVYPRSDWLFSLLGRAYYKMGDLEAAETQFRHALEINTNNLVAKRLILEMRKTQDLLKDRELSEWVGIAKERAADLVTLVVGVWLGMLLSGISGRVYSHFMRTSFLKALNKKDYDYATDILEDLIVNRKKAELRKRLRELLQKFSLDESKELIIEYVDDLEIEEKLVHFLVQIHKKSKIS</sequence>
<dbReference type="RefSeq" id="WP_092160621.1">
    <property type="nucleotide sequence ID" value="NZ_FNGA01000003.1"/>
</dbReference>
<dbReference type="PROSITE" id="PS50005">
    <property type="entry name" value="TPR"/>
    <property type="match status" value="1"/>
</dbReference>
<reference evidence="4" key="1">
    <citation type="submission" date="2016-10" db="EMBL/GenBank/DDBJ databases">
        <authorList>
            <person name="Varghese N."/>
            <person name="Submissions S."/>
        </authorList>
    </citation>
    <scope>NUCLEOTIDE SEQUENCE [LARGE SCALE GENOMIC DNA]</scope>
    <source>
        <strain evidence="4">DSM 16995</strain>
    </source>
</reference>
<dbReference type="InterPro" id="IPR019734">
    <property type="entry name" value="TPR_rpt"/>
</dbReference>
<evidence type="ECO:0000256" key="1">
    <source>
        <dbReference type="PROSITE-ProRule" id="PRU00339"/>
    </source>
</evidence>